<sequence length="61" mass="6893">MVGGFRLPENISIAVGCVPRTLHKFCSVPKGSLKTPSIKKGMPLYKRTHLLLWLNQLFITR</sequence>
<evidence type="ECO:0000313" key="1">
    <source>
        <dbReference type="EMBL" id="SSY71090.1"/>
    </source>
</evidence>
<name>A0A376BN48_9NEIS</name>
<protein>
    <submittedName>
        <fullName evidence="1">Uncharacterized protein</fullName>
    </submittedName>
</protein>
<keyword evidence="2" id="KW-1185">Reference proteome</keyword>
<dbReference type="AlphaFoldDB" id="A0A376BN48"/>
<reference evidence="1 2" key="1">
    <citation type="submission" date="2018-06" db="EMBL/GenBank/DDBJ databases">
        <authorList>
            <consortium name="Pathogen Informatics"/>
            <person name="Doyle S."/>
        </authorList>
    </citation>
    <scope>NUCLEOTIDE SEQUENCE [LARGE SCALE GENOMIC DNA]</scope>
    <source>
        <strain evidence="1 2">NCTC10283</strain>
    </source>
</reference>
<proteinExistence type="predicted"/>
<dbReference type="Proteomes" id="UP000254209">
    <property type="component" value="Unassembled WGS sequence"/>
</dbReference>
<evidence type="ECO:0000313" key="2">
    <source>
        <dbReference type="Proteomes" id="UP000254209"/>
    </source>
</evidence>
<organism evidence="1 2">
    <name type="scientific">Alysiella crassa</name>
    <dbReference type="NCBI Taxonomy" id="153491"/>
    <lineage>
        <taxon>Bacteria</taxon>
        <taxon>Pseudomonadati</taxon>
        <taxon>Pseudomonadota</taxon>
        <taxon>Betaproteobacteria</taxon>
        <taxon>Neisseriales</taxon>
        <taxon>Neisseriaceae</taxon>
        <taxon>Alysiella</taxon>
    </lineage>
</organism>
<accession>A0A376BN48</accession>
<gene>
    <name evidence="1" type="ORF">NCTC10283_01226</name>
</gene>
<dbReference type="EMBL" id="UFSO01000002">
    <property type="protein sequence ID" value="SSY71090.1"/>
    <property type="molecule type" value="Genomic_DNA"/>
</dbReference>